<organism evidence="1 2">
    <name type="scientific">Coniosporium uncinatum</name>
    <dbReference type="NCBI Taxonomy" id="93489"/>
    <lineage>
        <taxon>Eukaryota</taxon>
        <taxon>Fungi</taxon>
        <taxon>Dikarya</taxon>
        <taxon>Ascomycota</taxon>
        <taxon>Pezizomycotina</taxon>
        <taxon>Dothideomycetes</taxon>
        <taxon>Dothideomycetes incertae sedis</taxon>
        <taxon>Coniosporium</taxon>
    </lineage>
</organism>
<protein>
    <submittedName>
        <fullName evidence="1">Uncharacterized protein</fullName>
    </submittedName>
</protein>
<sequence>MASLVKSKVSDVVHGRTGSSADGLDDEAEANKYMLLVTAGPSYDQSTHQTVHVNGSKSVAFENKFMNVKVKVRIRDHRGLPKGSPENSPYFDDPVHEKDRYSVAFSFVPKVNIPHQDVVWGNDFDHPIRDRLPPGFNTALNIVKQFIDPGITCDAYADQPYLYTPALCGWDAFRIGDRISPDQWKHIFEGEPDVLTDGADGSGVEVREKSGMPDSREKRRKFFVSKENQAKVEFEAGRLYQGDFFNPYLDFGSKMQQQSPEINILLKVTTDFALRLPGFSLSVVKYVNDKTHHLQYVFKNLVTGDVYFVVVLKLLFGEELQRALGES</sequence>
<comment type="caution">
    <text evidence="1">The sequence shown here is derived from an EMBL/GenBank/DDBJ whole genome shotgun (WGS) entry which is preliminary data.</text>
</comment>
<reference evidence="1" key="1">
    <citation type="submission" date="2024-09" db="EMBL/GenBank/DDBJ databases">
        <title>Black Yeasts Isolated from many extreme environments.</title>
        <authorList>
            <person name="Coleine C."/>
            <person name="Stajich J.E."/>
            <person name="Selbmann L."/>
        </authorList>
    </citation>
    <scope>NUCLEOTIDE SEQUENCE</scope>
    <source>
        <strain evidence="1">CCFEE 5737</strain>
    </source>
</reference>
<evidence type="ECO:0000313" key="2">
    <source>
        <dbReference type="Proteomes" id="UP001186974"/>
    </source>
</evidence>
<evidence type="ECO:0000313" key="1">
    <source>
        <dbReference type="EMBL" id="KAK3064594.1"/>
    </source>
</evidence>
<accession>A0ACC3DB90</accession>
<dbReference type="Proteomes" id="UP001186974">
    <property type="component" value="Unassembled WGS sequence"/>
</dbReference>
<name>A0ACC3DB90_9PEZI</name>
<proteinExistence type="predicted"/>
<dbReference type="EMBL" id="JAWDJW010006472">
    <property type="protein sequence ID" value="KAK3064594.1"/>
    <property type="molecule type" value="Genomic_DNA"/>
</dbReference>
<gene>
    <name evidence="1" type="ORF">LTS18_005769</name>
</gene>
<keyword evidence="2" id="KW-1185">Reference proteome</keyword>